<accession>A0AA36FRC4</accession>
<keyword evidence="3" id="KW-1185">Reference proteome</keyword>
<keyword evidence="1" id="KW-1133">Transmembrane helix</keyword>
<gene>
    <name evidence="2" type="ORF">MSPICULIGERA_LOCUS2943</name>
</gene>
<reference evidence="2" key="1">
    <citation type="submission" date="2023-06" db="EMBL/GenBank/DDBJ databases">
        <authorList>
            <person name="Delattre M."/>
        </authorList>
    </citation>
    <scope>NUCLEOTIDE SEQUENCE</scope>
    <source>
        <strain evidence="2">AF72</strain>
    </source>
</reference>
<name>A0AA36FRC4_9BILA</name>
<comment type="caution">
    <text evidence="2">The sequence shown here is derived from an EMBL/GenBank/DDBJ whole genome shotgun (WGS) entry which is preliminary data.</text>
</comment>
<keyword evidence="1" id="KW-0472">Membrane</keyword>
<dbReference type="AlphaFoldDB" id="A0AA36FRC4"/>
<proteinExistence type="predicted"/>
<evidence type="ECO:0000313" key="3">
    <source>
        <dbReference type="Proteomes" id="UP001177023"/>
    </source>
</evidence>
<evidence type="ECO:0000313" key="2">
    <source>
        <dbReference type="EMBL" id="CAJ0564260.1"/>
    </source>
</evidence>
<dbReference type="Proteomes" id="UP001177023">
    <property type="component" value="Unassembled WGS sequence"/>
</dbReference>
<organism evidence="2 3">
    <name type="scientific">Mesorhabditis spiculigera</name>
    <dbReference type="NCBI Taxonomy" id="96644"/>
    <lineage>
        <taxon>Eukaryota</taxon>
        <taxon>Metazoa</taxon>
        <taxon>Ecdysozoa</taxon>
        <taxon>Nematoda</taxon>
        <taxon>Chromadorea</taxon>
        <taxon>Rhabditida</taxon>
        <taxon>Rhabditina</taxon>
        <taxon>Rhabditomorpha</taxon>
        <taxon>Rhabditoidea</taxon>
        <taxon>Rhabditidae</taxon>
        <taxon>Mesorhabditinae</taxon>
        <taxon>Mesorhabditis</taxon>
    </lineage>
</organism>
<feature type="transmembrane region" description="Helical" evidence="1">
    <location>
        <begin position="62"/>
        <end position="83"/>
    </location>
</feature>
<feature type="non-terminal residue" evidence="2">
    <location>
        <position position="86"/>
    </location>
</feature>
<keyword evidence="1" id="KW-0812">Transmembrane</keyword>
<sequence>YISNRSALPSPSPRPSPLGPCLYIEFASLGGSRSSSAPPSAKSTTRCHSVNYREKRRLLPKCLLFALFAIIGVRLLLVVRSFVTFR</sequence>
<evidence type="ECO:0000256" key="1">
    <source>
        <dbReference type="SAM" id="Phobius"/>
    </source>
</evidence>
<feature type="non-terminal residue" evidence="2">
    <location>
        <position position="1"/>
    </location>
</feature>
<dbReference type="EMBL" id="CATQJA010000843">
    <property type="protein sequence ID" value="CAJ0564260.1"/>
    <property type="molecule type" value="Genomic_DNA"/>
</dbReference>
<protein>
    <submittedName>
        <fullName evidence="2">Uncharacterized protein</fullName>
    </submittedName>
</protein>